<dbReference type="Pfam" id="PF00917">
    <property type="entry name" value="MATH"/>
    <property type="match status" value="1"/>
</dbReference>
<evidence type="ECO:0000313" key="5">
    <source>
        <dbReference type="Proteomes" id="UP000483820"/>
    </source>
</evidence>
<dbReference type="InterPro" id="IPR002083">
    <property type="entry name" value="MATH/TRAF_dom"/>
</dbReference>
<dbReference type="PANTHER" id="PTHR22743:SF165">
    <property type="entry name" value="BTB AND MATH DOMAIN CONTAINING-RELATED"/>
    <property type="match status" value="1"/>
</dbReference>
<dbReference type="PROSITE" id="PS50144">
    <property type="entry name" value="MATH"/>
    <property type="match status" value="1"/>
</dbReference>
<evidence type="ECO:0008006" key="6">
    <source>
        <dbReference type="Google" id="ProtNLM"/>
    </source>
</evidence>
<dbReference type="Gene3D" id="2.60.210.10">
    <property type="entry name" value="Apoptosis, Tumor Necrosis Factor Receptor Associated Protein 2, Chain A"/>
    <property type="match status" value="1"/>
</dbReference>
<protein>
    <recommendedName>
        <fullName evidence="6">BTB domain-containing protein</fullName>
    </recommendedName>
</protein>
<proteinExistence type="predicted"/>
<dbReference type="InterPro" id="IPR011333">
    <property type="entry name" value="SKP1/BTB/POZ_sf"/>
</dbReference>
<evidence type="ECO:0000259" key="2">
    <source>
        <dbReference type="PROSITE" id="PS50097"/>
    </source>
</evidence>
<feature type="domain" description="BTB" evidence="2">
    <location>
        <begin position="214"/>
        <end position="273"/>
    </location>
</feature>
<feature type="compositionally biased region" description="Low complexity" evidence="1">
    <location>
        <begin position="28"/>
        <end position="38"/>
    </location>
</feature>
<dbReference type="RefSeq" id="XP_053590041.1">
    <property type="nucleotide sequence ID" value="XM_053725847.1"/>
</dbReference>
<dbReference type="EMBL" id="WUAV01000002">
    <property type="protein sequence ID" value="KAF1766899.1"/>
    <property type="molecule type" value="Genomic_DNA"/>
</dbReference>
<dbReference type="PROSITE" id="PS50097">
    <property type="entry name" value="BTB"/>
    <property type="match status" value="1"/>
</dbReference>
<evidence type="ECO:0000256" key="1">
    <source>
        <dbReference type="SAM" id="MobiDB-lite"/>
    </source>
</evidence>
<dbReference type="Proteomes" id="UP000483820">
    <property type="component" value="Chromosome II"/>
</dbReference>
<dbReference type="InterPro" id="IPR052664">
    <property type="entry name" value="BTB-MATH_domain_protein"/>
</dbReference>
<dbReference type="GeneID" id="78774258"/>
<dbReference type="Pfam" id="PF00651">
    <property type="entry name" value="BTB"/>
    <property type="match status" value="1"/>
</dbReference>
<evidence type="ECO:0000259" key="3">
    <source>
        <dbReference type="PROSITE" id="PS50144"/>
    </source>
</evidence>
<feature type="compositionally biased region" description="Polar residues" evidence="1">
    <location>
        <begin position="1"/>
        <end position="11"/>
    </location>
</feature>
<dbReference type="Gene3D" id="3.30.710.10">
    <property type="entry name" value="Potassium Channel Kv1.1, Chain A"/>
    <property type="match status" value="1"/>
</dbReference>
<dbReference type="KEGG" id="crq:GCK72_006857"/>
<feature type="domain" description="MATH" evidence="3">
    <location>
        <begin position="163"/>
        <end position="190"/>
    </location>
</feature>
<dbReference type="CTD" id="78774258"/>
<organism evidence="4 5">
    <name type="scientific">Caenorhabditis remanei</name>
    <name type="common">Caenorhabditis vulgaris</name>
    <dbReference type="NCBI Taxonomy" id="31234"/>
    <lineage>
        <taxon>Eukaryota</taxon>
        <taxon>Metazoa</taxon>
        <taxon>Ecdysozoa</taxon>
        <taxon>Nematoda</taxon>
        <taxon>Chromadorea</taxon>
        <taxon>Rhabditida</taxon>
        <taxon>Rhabditina</taxon>
        <taxon>Rhabditomorpha</taxon>
        <taxon>Rhabditoidea</taxon>
        <taxon>Rhabditidae</taxon>
        <taxon>Peloderinae</taxon>
        <taxon>Caenorhabditis</taxon>
    </lineage>
</organism>
<accession>A0A6A5HHP8</accession>
<evidence type="ECO:0000313" key="4">
    <source>
        <dbReference type="EMBL" id="KAF1766899.1"/>
    </source>
</evidence>
<comment type="caution">
    <text evidence="4">The sequence shown here is derived from an EMBL/GenBank/DDBJ whole genome shotgun (WGS) entry which is preliminary data.</text>
</comment>
<dbReference type="PANTHER" id="PTHR22743">
    <property type="entry name" value="MEPRIN/TRAF-LIKE MATH FAMILY-C.ELEGANS"/>
    <property type="match status" value="1"/>
</dbReference>
<feature type="region of interest" description="Disordered" evidence="1">
    <location>
        <begin position="1"/>
        <end position="42"/>
    </location>
</feature>
<gene>
    <name evidence="4" type="ORF">GCK72_006857</name>
</gene>
<dbReference type="SUPFAM" id="SSF49599">
    <property type="entry name" value="TRAF domain-like"/>
    <property type="match status" value="1"/>
</dbReference>
<dbReference type="InterPro" id="IPR008974">
    <property type="entry name" value="TRAF-like"/>
</dbReference>
<dbReference type="InterPro" id="IPR000210">
    <property type="entry name" value="BTB/POZ_dom"/>
</dbReference>
<sequence>MAGGNNKISSENNEEGGSAPKRQRIEAENNQNAENNTNDQLPLTLRMMYDTCQEVLEKQKNIVEKLRLADEKLESIQLQLKSDIVDKKTAISSNSPDNKDSVNATTPSDSSQKTIPSDIMPTTGKHFVLKYKLKNVSEMVEDDGQYLEAEEHFGVECKNAHTWGWEKFIEWAEMEKDFLVDDMLTVETHVKIGKTTGIYKDNLRSFDETMEEFSDVVLVVNEQKFYVLKLYLSVQSSYFNALFLGQFRESKKSEVKLTGVDADDFQNYLELLYGDDSIDEFTVEGLLLVGDMYDTAMVIRKCEQFLLKESKKTLKKKLELSTRYSLEALKKKCLAEIKSIGDLQAVLPENVQDLDKSIMGELLEKSISLHN</sequence>
<dbReference type="SUPFAM" id="SSF54695">
    <property type="entry name" value="POZ domain"/>
    <property type="match status" value="1"/>
</dbReference>
<dbReference type="CDD" id="cd00121">
    <property type="entry name" value="MATH"/>
    <property type="match status" value="1"/>
</dbReference>
<name>A0A6A5HHP8_CAERE</name>
<reference evidence="4 5" key="1">
    <citation type="submission" date="2019-12" db="EMBL/GenBank/DDBJ databases">
        <title>Chromosome-level assembly of the Caenorhabditis remanei genome.</title>
        <authorList>
            <person name="Teterina A.A."/>
            <person name="Willis J.H."/>
            <person name="Phillips P.C."/>
        </authorList>
    </citation>
    <scope>NUCLEOTIDE SEQUENCE [LARGE SCALE GENOMIC DNA]</scope>
    <source>
        <strain evidence="4 5">PX506</strain>
        <tissue evidence="4">Whole organism</tissue>
    </source>
</reference>
<feature type="compositionally biased region" description="Polar residues" evidence="1">
    <location>
        <begin position="90"/>
        <end position="115"/>
    </location>
</feature>
<dbReference type="SMART" id="SM00225">
    <property type="entry name" value="BTB"/>
    <property type="match status" value="1"/>
</dbReference>
<dbReference type="CDD" id="cd18186">
    <property type="entry name" value="BTB_POZ_ZBTB_KLHL-like"/>
    <property type="match status" value="1"/>
</dbReference>
<feature type="region of interest" description="Disordered" evidence="1">
    <location>
        <begin position="90"/>
        <end position="118"/>
    </location>
</feature>
<dbReference type="AlphaFoldDB" id="A0A6A5HHP8"/>